<evidence type="ECO:0000256" key="2">
    <source>
        <dbReference type="ARBA" id="ARBA00022803"/>
    </source>
</evidence>
<evidence type="ECO:0000313" key="7">
    <source>
        <dbReference type="Proteomes" id="UP000826195"/>
    </source>
</evidence>
<reference evidence="6 7" key="1">
    <citation type="journal article" date="2021" name="J. Hered.">
        <title>A chromosome-level genome assembly of the parasitoid wasp, Cotesia glomerata (Hymenoptera: Braconidae).</title>
        <authorList>
            <person name="Pinto B.J."/>
            <person name="Weis J.J."/>
            <person name="Gamble T."/>
            <person name="Ode P.J."/>
            <person name="Paul R."/>
            <person name="Zaspel J.M."/>
        </authorList>
    </citation>
    <scope>NUCLEOTIDE SEQUENCE [LARGE SCALE GENOMIC DNA]</scope>
    <source>
        <strain evidence="6">CgM1</strain>
    </source>
</reference>
<feature type="compositionally biased region" description="Low complexity" evidence="4">
    <location>
        <begin position="293"/>
        <end position="305"/>
    </location>
</feature>
<dbReference type="PANTHER" id="PTHR45188:SF2">
    <property type="entry name" value="DNAJ HOMOLOG SUBFAMILY C MEMBER 7"/>
    <property type="match status" value="1"/>
</dbReference>
<dbReference type="PANTHER" id="PTHR45188">
    <property type="entry name" value="DNAJ PROTEIN P58IPK HOMOLOG"/>
    <property type="match status" value="1"/>
</dbReference>
<feature type="compositionally biased region" description="Polar residues" evidence="4">
    <location>
        <begin position="65"/>
        <end position="75"/>
    </location>
</feature>
<dbReference type="InterPro" id="IPR019734">
    <property type="entry name" value="TPR_rpt"/>
</dbReference>
<dbReference type="SUPFAM" id="SSF48452">
    <property type="entry name" value="TPR-like"/>
    <property type="match status" value="1"/>
</dbReference>
<dbReference type="SMART" id="SM00271">
    <property type="entry name" value="DnaJ"/>
    <property type="match status" value="1"/>
</dbReference>
<feature type="region of interest" description="Disordered" evidence="4">
    <location>
        <begin position="1"/>
        <end position="24"/>
    </location>
</feature>
<dbReference type="Gene3D" id="1.10.287.110">
    <property type="entry name" value="DnaJ domain"/>
    <property type="match status" value="1"/>
</dbReference>
<keyword evidence="7" id="KW-1185">Reference proteome</keyword>
<evidence type="ECO:0000256" key="4">
    <source>
        <dbReference type="SAM" id="MobiDB-lite"/>
    </source>
</evidence>
<feature type="region of interest" description="Disordered" evidence="4">
    <location>
        <begin position="286"/>
        <end position="347"/>
    </location>
</feature>
<dbReference type="PROSITE" id="PS50005">
    <property type="entry name" value="TPR"/>
    <property type="match status" value="1"/>
</dbReference>
<keyword evidence="2 3" id="KW-0802">TPR repeat</keyword>
<dbReference type="PROSITE" id="PS50076">
    <property type="entry name" value="DNAJ_2"/>
    <property type="match status" value="1"/>
</dbReference>
<dbReference type="SMART" id="SM00028">
    <property type="entry name" value="TPR"/>
    <property type="match status" value="6"/>
</dbReference>
<dbReference type="Gene3D" id="1.25.40.10">
    <property type="entry name" value="Tetratricopeptide repeat domain"/>
    <property type="match status" value="1"/>
</dbReference>
<protein>
    <recommendedName>
        <fullName evidence="5">J domain-containing protein</fullName>
    </recommendedName>
</protein>
<feature type="compositionally biased region" description="Basic and acidic residues" evidence="4">
    <location>
        <begin position="240"/>
        <end position="260"/>
    </location>
</feature>
<dbReference type="SUPFAM" id="SSF46565">
    <property type="entry name" value="Chaperone J-domain"/>
    <property type="match status" value="1"/>
</dbReference>
<gene>
    <name evidence="6" type="ORF">KQX54_019749</name>
</gene>
<dbReference type="InterPro" id="IPR011990">
    <property type="entry name" value="TPR-like_helical_dom_sf"/>
</dbReference>
<feature type="domain" description="J" evidence="5">
    <location>
        <begin position="698"/>
        <end position="760"/>
    </location>
</feature>
<feature type="region of interest" description="Disordered" evidence="4">
    <location>
        <begin position="39"/>
        <end position="84"/>
    </location>
</feature>
<dbReference type="InterPro" id="IPR001623">
    <property type="entry name" value="DnaJ_domain"/>
</dbReference>
<sequence>MSRNIKRTPFSIFTQKPNKRKRKADEDIFMCDEVIVLDDDDDDDDDPVIITESINKKTPNEVPKPSNTSYSNNSASHKKPSNGGYFNYNFTNTTRDRGTASGMSRSSSSPFNYGATNNNKSFEHYYNLKLNGYKSSSSATKPIPSFYNFTNKYNFDGYYTFNHNSNYGDEMPTIDLNDDDDDDDVDLDGIEIDENFINEMDGLFNFDSRSSKSTEKNLYSNSGNEPDFNGFHLINVENDSKETREVPESPEKSNESDNKITIKSVNEINEFSDLTVQTSDCGATGLSTKQDFNDNNNTENSTDSFVSKNDNQNDKARSNSSDKADNNVKKSNETTTKSPSKIPHHIISKKKKQADYLYQLRKYEPALVEYTKLIEYCPKNPTCHSNRAACYMMLSRFELALADAKSSVSLDPQFTKGYVRLAKCAIMVGNLIEAKTALTKLKELDPTNTVVLTEQKKFDQLSEFLKKAEGAYKKKNYNEALVNIQKCSEISPHCTDFKLKKGDYLIFLEKFNEAEAVANGLLLSDRLNIEAKYINAYCLYQKNADLGIEKFREILRLVPDHPQAQKVYKHAKKVNSKKKDGNLAFNNKLYFAAHTIYSEAIAMNPLSREVRMHLYNNLSQSSYRLRQIDRAINEATQALSIDPNYVKALMRRAQCYIEKREYDDAVYDLTKANSLDSSMECRCMLELAKRFLAATEQDYYGILAIPRNASIEEIKKAYRQLARQYHPDRHATASPEQRAKSERKFQKITQAFRQLQAKHGFS</sequence>
<comment type="caution">
    <text evidence="6">The sequence shown here is derived from an EMBL/GenBank/DDBJ whole genome shotgun (WGS) entry which is preliminary data.</text>
</comment>
<keyword evidence="1" id="KW-0677">Repeat</keyword>
<dbReference type="Pfam" id="PF14559">
    <property type="entry name" value="TPR_19"/>
    <property type="match status" value="1"/>
</dbReference>
<dbReference type="Proteomes" id="UP000826195">
    <property type="component" value="Unassembled WGS sequence"/>
</dbReference>
<evidence type="ECO:0000259" key="5">
    <source>
        <dbReference type="PROSITE" id="PS50076"/>
    </source>
</evidence>
<proteinExistence type="predicted"/>
<dbReference type="Pfam" id="PF00226">
    <property type="entry name" value="DnaJ"/>
    <property type="match status" value="1"/>
</dbReference>
<name>A0AAV7IFH7_COTGL</name>
<dbReference type="PRINTS" id="PR00625">
    <property type="entry name" value="JDOMAIN"/>
</dbReference>
<feature type="repeat" description="TPR" evidence="3">
    <location>
        <begin position="612"/>
        <end position="645"/>
    </location>
</feature>
<dbReference type="AlphaFoldDB" id="A0AAV7IFH7"/>
<accession>A0AAV7IFH7</accession>
<evidence type="ECO:0000256" key="3">
    <source>
        <dbReference type="PROSITE-ProRule" id="PRU00339"/>
    </source>
</evidence>
<dbReference type="InterPro" id="IPR036869">
    <property type="entry name" value="J_dom_sf"/>
</dbReference>
<dbReference type="CDD" id="cd06257">
    <property type="entry name" value="DnaJ"/>
    <property type="match status" value="1"/>
</dbReference>
<organism evidence="6 7">
    <name type="scientific">Cotesia glomerata</name>
    <name type="common">Lepidopteran parasitic wasp</name>
    <name type="synonym">Apanteles glomeratus</name>
    <dbReference type="NCBI Taxonomy" id="32391"/>
    <lineage>
        <taxon>Eukaryota</taxon>
        <taxon>Metazoa</taxon>
        <taxon>Ecdysozoa</taxon>
        <taxon>Arthropoda</taxon>
        <taxon>Hexapoda</taxon>
        <taxon>Insecta</taxon>
        <taxon>Pterygota</taxon>
        <taxon>Neoptera</taxon>
        <taxon>Endopterygota</taxon>
        <taxon>Hymenoptera</taxon>
        <taxon>Apocrita</taxon>
        <taxon>Ichneumonoidea</taxon>
        <taxon>Braconidae</taxon>
        <taxon>Microgastrinae</taxon>
        <taxon>Cotesia</taxon>
    </lineage>
</organism>
<dbReference type="EMBL" id="JAHXZJ010001864">
    <property type="protein sequence ID" value="KAH0550499.1"/>
    <property type="molecule type" value="Genomic_DNA"/>
</dbReference>
<evidence type="ECO:0000313" key="6">
    <source>
        <dbReference type="EMBL" id="KAH0550499.1"/>
    </source>
</evidence>
<feature type="region of interest" description="Disordered" evidence="4">
    <location>
        <begin position="240"/>
        <end position="261"/>
    </location>
</feature>
<feature type="compositionally biased region" description="Basic and acidic residues" evidence="4">
    <location>
        <begin position="311"/>
        <end position="332"/>
    </location>
</feature>
<evidence type="ECO:0000256" key="1">
    <source>
        <dbReference type="ARBA" id="ARBA00022737"/>
    </source>
</evidence>